<sequence length="606" mass="69091">MSTTGASTPVVTPGGERTKEKLMPQGMIPEYNPKKESWGEYKERMEIVCEIHEIKDNSMRRNLLLTSLPPEVYRKPRTSIAPMKPVSVTYEKVVEALDKLLEPIENLLLNRLTSLSLRQNTEENVNQYIEKVKESVSKCGLDKSSAAKDMMLTLCFVNGLREGEYKKAAIQQHRSKLDSNFEETCNAVINAELIQNSEKQNIIYHVDKRRECKYRREKCKICDKVGHLAKVCKAKKKQGREKTIDNIESEEKDYTSSIEDDHIYQICEVEEEEENARIKVLINNVTVRMLLDTGACRTLINERVWNEIGKPIMRKGTNSLRTFSGEIIKVIGECSEKIKINEKEGMFNLVIVKGEGQNLLGRNVIDKLEVDLNQLYFKNKVFYINSEEFKDTVKKRFPSLFSEGLGCCNVAVAKIIMKAGVIPKKISYRFSNLNMKEKINEEIERLTRLGVWSKIETSEWISPMSVALKSNGKVSLCANFKPTNNKSIENGMYQIPISNEIFSKLVGCRIFSSVDMSDAFLQIKVDEESSKLLVVSTPLGLGKYERLSFGLSTSPIIFQEIMSNLLDKEERTGVYYDDIIVGGEIKQNMTLHYSKCLIFFNQVGSS</sequence>
<dbReference type="GO" id="GO:0006508">
    <property type="term" value="P:proteolysis"/>
    <property type="evidence" value="ECO:0007669"/>
    <property type="project" value="InterPro"/>
</dbReference>
<dbReference type="PANTHER" id="PTHR37984">
    <property type="entry name" value="PROTEIN CBG26694"/>
    <property type="match status" value="1"/>
</dbReference>
<proteinExistence type="predicted"/>
<dbReference type="AlphaFoldDB" id="A0A0K0FWA4"/>
<dbReference type="InterPro" id="IPR021109">
    <property type="entry name" value="Peptidase_aspartic_dom_sf"/>
</dbReference>
<evidence type="ECO:0000259" key="2">
    <source>
        <dbReference type="PROSITE" id="PS50175"/>
    </source>
</evidence>
<feature type="domain" description="Peptidase A2" evidence="2">
    <location>
        <begin position="287"/>
        <end position="364"/>
    </location>
</feature>
<dbReference type="InterPro" id="IPR000477">
    <property type="entry name" value="RT_dom"/>
</dbReference>
<dbReference type="PANTHER" id="PTHR37984:SF9">
    <property type="entry name" value="INTEGRASE CATALYTIC DOMAIN-CONTAINING PROTEIN"/>
    <property type="match status" value="1"/>
</dbReference>
<organism evidence="3 4">
    <name type="scientific">Strongyloides venezuelensis</name>
    <name type="common">Threadworm</name>
    <dbReference type="NCBI Taxonomy" id="75913"/>
    <lineage>
        <taxon>Eukaryota</taxon>
        <taxon>Metazoa</taxon>
        <taxon>Ecdysozoa</taxon>
        <taxon>Nematoda</taxon>
        <taxon>Chromadorea</taxon>
        <taxon>Rhabditida</taxon>
        <taxon>Tylenchina</taxon>
        <taxon>Panagrolaimomorpha</taxon>
        <taxon>Strongyloidoidea</taxon>
        <taxon>Strongyloididae</taxon>
        <taxon>Strongyloides</taxon>
    </lineage>
</organism>
<name>A0A0K0FWA4_STRVS</name>
<dbReference type="Pfam" id="PF13975">
    <property type="entry name" value="gag-asp_proteas"/>
    <property type="match status" value="1"/>
</dbReference>
<keyword evidence="3" id="KW-1185">Reference proteome</keyword>
<dbReference type="Pfam" id="PF00078">
    <property type="entry name" value="RVT_1"/>
    <property type="match status" value="1"/>
</dbReference>
<accession>A0A0K0FWA4</accession>
<dbReference type="WBParaSite" id="SVE_1667500.1">
    <property type="protein sequence ID" value="SVE_1667500.1"/>
    <property type="gene ID" value="SVE_1667500"/>
</dbReference>
<reference evidence="3" key="1">
    <citation type="submission" date="2014-07" db="EMBL/GenBank/DDBJ databases">
        <authorList>
            <person name="Martin A.A"/>
            <person name="De Silva N."/>
        </authorList>
    </citation>
    <scope>NUCLEOTIDE SEQUENCE</scope>
</reference>
<protein>
    <submittedName>
        <fullName evidence="4">Peptidase A2 domain-containing protein</fullName>
    </submittedName>
</protein>
<dbReference type="SUPFAM" id="SSF50630">
    <property type="entry name" value="Acid proteases"/>
    <property type="match status" value="1"/>
</dbReference>
<dbReference type="Proteomes" id="UP000035680">
    <property type="component" value="Unassembled WGS sequence"/>
</dbReference>
<dbReference type="PROSITE" id="PS50175">
    <property type="entry name" value="ASP_PROT_RETROV"/>
    <property type="match status" value="1"/>
</dbReference>
<dbReference type="InterPro" id="IPR001995">
    <property type="entry name" value="Peptidase_A2_cat"/>
</dbReference>
<reference evidence="4" key="2">
    <citation type="submission" date="2015-08" db="UniProtKB">
        <authorList>
            <consortium name="WormBaseParasite"/>
        </authorList>
    </citation>
    <scope>IDENTIFICATION</scope>
</reference>
<dbReference type="Gene3D" id="2.40.70.10">
    <property type="entry name" value="Acid Proteases"/>
    <property type="match status" value="1"/>
</dbReference>
<dbReference type="InterPro" id="IPR043128">
    <property type="entry name" value="Rev_trsase/Diguanyl_cyclase"/>
</dbReference>
<evidence type="ECO:0000313" key="3">
    <source>
        <dbReference type="Proteomes" id="UP000035680"/>
    </source>
</evidence>
<dbReference type="InterPro" id="IPR043502">
    <property type="entry name" value="DNA/RNA_pol_sf"/>
</dbReference>
<dbReference type="Gene3D" id="3.30.70.270">
    <property type="match status" value="1"/>
</dbReference>
<dbReference type="Gene3D" id="3.10.10.10">
    <property type="entry name" value="HIV Type 1 Reverse Transcriptase, subunit A, domain 1"/>
    <property type="match status" value="1"/>
</dbReference>
<evidence type="ECO:0000313" key="4">
    <source>
        <dbReference type="WBParaSite" id="SVE_1667500.1"/>
    </source>
</evidence>
<keyword evidence="1" id="KW-0378">Hydrolase</keyword>
<dbReference type="SUPFAM" id="SSF56672">
    <property type="entry name" value="DNA/RNA polymerases"/>
    <property type="match status" value="1"/>
</dbReference>
<dbReference type="GO" id="GO:0004190">
    <property type="term" value="F:aspartic-type endopeptidase activity"/>
    <property type="evidence" value="ECO:0007669"/>
    <property type="project" value="InterPro"/>
</dbReference>
<dbReference type="STRING" id="75913.A0A0K0FWA4"/>
<dbReference type="CDD" id="cd01647">
    <property type="entry name" value="RT_LTR"/>
    <property type="match status" value="1"/>
</dbReference>
<dbReference type="InterPro" id="IPR050951">
    <property type="entry name" value="Retrovirus_Pol_polyprotein"/>
</dbReference>
<evidence type="ECO:0000256" key="1">
    <source>
        <dbReference type="ARBA" id="ARBA00022801"/>
    </source>
</evidence>